<name>A0A251SPC8_HELAN</name>
<feature type="region of interest" description="Disordered" evidence="1">
    <location>
        <begin position="390"/>
        <end position="421"/>
    </location>
</feature>
<feature type="region of interest" description="Disordered" evidence="1">
    <location>
        <begin position="624"/>
        <end position="687"/>
    </location>
</feature>
<keyword evidence="5" id="KW-1185">Reference proteome</keyword>
<dbReference type="AlphaFoldDB" id="A0A251SPC8"/>
<proteinExistence type="predicted"/>
<dbReference type="PANTHER" id="PTHR33923:SF2">
    <property type="entry name" value="CALMODULIN-BINDING PROTEIN-RELATED"/>
    <property type="match status" value="1"/>
</dbReference>
<dbReference type="EMBL" id="MNCJ02000316">
    <property type="protein sequence ID" value="KAF5822274.1"/>
    <property type="molecule type" value="Genomic_DNA"/>
</dbReference>
<accession>A0A251SPC8</accession>
<feature type="compositionally biased region" description="Low complexity" evidence="1">
    <location>
        <begin position="29"/>
        <end position="44"/>
    </location>
</feature>
<evidence type="ECO:0000313" key="3">
    <source>
        <dbReference type="EMBL" id="KAF5822274.1"/>
    </source>
</evidence>
<dbReference type="OMA" id="HEEMSMG"/>
<dbReference type="InterPro" id="IPR044681">
    <property type="entry name" value="PICBP-like"/>
</dbReference>
<feature type="compositionally biased region" description="Polar residues" evidence="1">
    <location>
        <begin position="762"/>
        <end position="774"/>
    </location>
</feature>
<evidence type="ECO:0000313" key="4">
    <source>
        <dbReference type="EMBL" id="OTG00705.1"/>
    </source>
</evidence>
<gene>
    <name evidence="4" type="ORF">HannXRQ_Chr13g0394021</name>
    <name evidence="3" type="ORF">HanXRQr2_Chr01g0024541</name>
</gene>
<feature type="compositionally biased region" description="Basic and acidic residues" evidence="1">
    <location>
        <begin position="655"/>
        <end position="672"/>
    </location>
</feature>
<feature type="compositionally biased region" description="Polar residues" evidence="1">
    <location>
        <begin position="93"/>
        <end position="103"/>
    </location>
</feature>
<keyword evidence="3" id="KW-0418">Kinase</keyword>
<dbReference type="SMART" id="SM01054">
    <property type="entry name" value="CaM_binding"/>
    <property type="match status" value="1"/>
</dbReference>
<feature type="region of interest" description="Disordered" evidence="1">
    <location>
        <begin position="745"/>
        <end position="774"/>
    </location>
</feature>
<dbReference type="InterPro" id="IPR012417">
    <property type="entry name" value="CaM-bd_dom_pln"/>
</dbReference>
<evidence type="ECO:0000313" key="5">
    <source>
        <dbReference type="Proteomes" id="UP000215914"/>
    </source>
</evidence>
<dbReference type="GO" id="GO:0005516">
    <property type="term" value="F:calmodulin binding"/>
    <property type="evidence" value="ECO:0007669"/>
    <property type="project" value="InterPro"/>
</dbReference>
<reference evidence="4" key="2">
    <citation type="submission" date="2017-02" db="EMBL/GenBank/DDBJ databases">
        <title>Sunflower complete genome.</title>
        <authorList>
            <person name="Langlade N."/>
            <person name="Munos S."/>
        </authorList>
    </citation>
    <scope>NUCLEOTIDE SEQUENCE [LARGE SCALE GENOMIC DNA]</scope>
    <source>
        <tissue evidence="4">Leaves</tissue>
    </source>
</reference>
<evidence type="ECO:0000256" key="1">
    <source>
        <dbReference type="SAM" id="MobiDB-lite"/>
    </source>
</evidence>
<dbReference type="STRING" id="4232.A0A251SPC8"/>
<keyword evidence="3" id="KW-0808">Transferase</keyword>
<dbReference type="Gramene" id="mRNA:HanXRQr2_Chr01g0024541">
    <property type="protein sequence ID" value="mRNA:HanXRQr2_Chr01g0024541"/>
    <property type="gene ID" value="HanXRQr2_Chr01g0024541"/>
</dbReference>
<organism evidence="4 5">
    <name type="scientific">Helianthus annuus</name>
    <name type="common">Common sunflower</name>
    <dbReference type="NCBI Taxonomy" id="4232"/>
    <lineage>
        <taxon>Eukaryota</taxon>
        <taxon>Viridiplantae</taxon>
        <taxon>Streptophyta</taxon>
        <taxon>Embryophyta</taxon>
        <taxon>Tracheophyta</taxon>
        <taxon>Spermatophyta</taxon>
        <taxon>Magnoliopsida</taxon>
        <taxon>eudicotyledons</taxon>
        <taxon>Gunneridae</taxon>
        <taxon>Pentapetalae</taxon>
        <taxon>asterids</taxon>
        <taxon>campanulids</taxon>
        <taxon>Asterales</taxon>
        <taxon>Asteraceae</taxon>
        <taxon>Asteroideae</taxon>
        <taxon>Heliantheae alliance</taxon>
        <taxon>Heliantheae</taxon>
        <taxon>Helianthus</taxon>
    </lineage>
</organism>
<sequence length="774" mass="86496">MVQRKVANKSGIIKPHLHKLDTQLVNLKPSSLTSSSTPSTSSSSQAHDKLKKIMKKSRSIKRADESRSLAPFKTKKTPPSTPKKQLEHLQRIPFQTPTNTPNASPFKRSPNYMKSTTSFEARKEQSPSSKTTPIKKVSKSSKTNESSSSGIKGSRTSSLKVRSLTKTSSFKPLRSSKKVIICEDVDSQRATCSSTLKDSKFPDYLQLNDGGTELDGTSAMKVCPYTYCSLNGHHHAPVPPLKCFLSARRRALKTQKGFKLGCLSPRQNKASVKKSAVKEPAIVTPKEVDMEDEDFFIDIYSAQRVPLLADMKGKDASIKTKRAVKKSAVREPIIVTPEEVDMENNDIFNDIYSDDKEQPLVEMQGKDVCIRPELDGPHTCESLVHQVYSDDKENKGAQDSECSDIEWEEGYRSDSDGGVGEYQTEKMGVEKLYNEHQELYDEESVSSGAWSEEDCDSASDGSCQHLKINQDYMNYDESEVTSTTSESDINDKMDQHINYQQEQTSQESKTVPDFAEKLSSEADTNRTTIIYNIIQFNISVFINGEKTEHSVQVPATSVAADKMETDEPMDQEASEVNQMAADEELPFDVQDHALDDQLDVIEKQDNPEQEFNEYEAAITSDEMMPETDMKTDSSGKKSASVDEQPDPCVNLRDLTGVKKPCEETGDDSREFNPRGPNFLPEAPDPDAETVDLRHQTIDERKNAEEFMVDFALQQAVTTLAPARKKKVALLVEAFEKVMPDQAPVRPQVHIPGYEPQNRHTSKAFTNSRPMQACS</sequence>
<evidence type="ECO:0000259" key="2">
    <source>
        <dbReference type="SMART" id="SM01054"/>
    </source>
</evidence>
<dbReference type="OrthoDB" id="1304871at2759"/>
<feature type="compositionally biased region" description="Basic residues" evidence="1">
    <location>
        <begin position="49"/>
        <end position="60"/>
    </location>
</feature>
<dbReference type="EC" id="2.7.11.17" evidence="3"/>
<feature type="region of interest" description="Disordered" evidence="1">
    <location>
        <begin position="28"/>
        <end position="166"/>
    </location>
</feature>
<feature type="domain" description="Calmodulin-binding" evidence="2">
    <location>
        <begin position="620"/>
        <end position="739"/>
    </location>
</feature>
<dbReference type="InParanoid" id="A0A251SPC8"/>
<protein>
    <submittedName>
        <fullName evidence="3">Calcium/calmodulin-dependent protein kinase</fullName>
        <ecNumber evidence="3">2.7.11.17</ecNumber>
    </submittedName>
    <submittedName>
        <fullName evidence="4">Putative calmodulin-binding domain, plant</fullName>
    </submittedName>
</protein>
<dbReference type="Pfam" id="PF07839">
    <property type="entry name" value="CaM_binding"/>
    <property type="match status" value="1"/>
</dbReference>
<reference evidence="3 5" key="1">
    <citation type="journal article" date="2017" name="Nature">
        <title>The sunflower genome provides insights into oil metabolism, flowering and Asterid evolution.</title>
        <authorList>
            <person name="Badouin H."/>
            <person name="Gouzy J."/>
            <person name="Grassa C.J."/>
            <person name="Murat F."/>
            <person name="Staton S.E."/>
            <person name="Cottret L."/>
            <person name="Lelandais-Briere C."/>
            <person name="Owens G.L."/>
            <person name="Carrere S."/>
            <person name="Mayjonade B."/>
            <person name="Legrand L."/>
            <person name="Gill N."/>
            <person name="Kane N.C."/>
            <person name="Bowers J.E."/>
            <person name="Hubner S."/>
            <person name="Bellec A."/>
            <person name="Berard A."/>
            <person name="Berges H."/>
            <person name="Blanchet N."/>
            <person name="Boniface M.C."/>
            <person name="Brunel D."/>
            <person name="Catrice O."/>
            <person name="Chaidir N."/>
            <person name="Claudel C."/>
            <person name="Donnadieu C."/>
            <person name="Faraut T."/>
            <person name="Fievet G."/>
            <person name="Helmstetter N."/>
            <person name="King M."/>
            <person name="Knapp S.J."/>
            <person name="Lai Z."/>
            <person name="Le Paslier M.C."/>
            <person name="Lippi Y."/>
            <person name="Lorenzon L."/>
            <person name="Mandel J.R."/>
            <person name="Marage G."/>
            <person name="Marchand G."/>
            <person name="Marquand E."/>
            <person name="Bret-Mestries E."/>
            <person name="Morien E."/>
            <person name="Nambeesan S."/>
            <person name="Nguyen T."/>
            <person name="Pegot-Espagnet P."/>
            <person name="Pouilly N."/>
            <person name="Raftis F."/>
            <person name="Sallet E."/>
            <person name="Schiex T."/>
            <person name="Thomas J."/>
            <person name="Vandecasteele C."/>
            <person name="Vares D."/>
            <person name="Vear F."/>
            <person name="Vautrin S."/>
            <person name="Crespi M."/>
            <person name="Mangin B."/>
            <person name="Burke J.M."/>
            <person name="Salse J."/>
            <person name="Munos S."/>
            <person name="Vincourt P."/>
            <person name="Rieseberg L.H."/>
            <person name="Langlade N.B."/>
        </authorList>
    </citation>
    <scope>NUCLEOTIDE SEQUENCE [LARGE SCALE GENOMIC DNA]</scope>
    <source>
        <strain evidence="5">cv. SF193</strain>
        <tissue evidence="3">Leaves</tissue>
    </source>
</reference>
<reference evidence="3" key="3">
    <citation type="submission" date="2020-06" db="EMBL/GenBank/DDBJ databases">
        <title>Helianthus annuus Genome sequencing and assembly Release 2.</title>
        <authorList>
            <person name="Gouzy J."/>
            <person name="Langlade N."/>
            <person name="Munos S."/>
        </authorList>
    </citation>
    <scope>NUCLEOTIDE SEQUENCE</scope>
    <source>
        <tissue evidence="3">Leaves</tissue>
    </source>
</reference>
<dbReference type="Proteomes" id="UP000215914">
    <property type="component" value="Chromosome 13"/>
</dbReference>
<dbReference type="GO" id="GO:0004683">
    <property type="term" value="F:calcium/calmodulin-dependent protein kinase activity"/>
    <property type="evidence" value="ECO:0007669"/>
    <property type="project" value="UniProtKB-EC"/>
</dbReference>
<feature type="compositionally biased region" description="Low complexity" evidence="1">
    <location>
        <begin position="140"/>
        <end position="158"/>
    </location>
</feature>
<dbReference type="EMBL" id="CM007902">
    <property type="protein sequence ID" value="OTG00705.1"/>
    <property type="molecule type" value="Genomic_DNA"/>
</dbReference>
<dbReference type="PANTHER" id="PTHR33923">
    <property type="entry name" value="CALMODULIN-BINDING PROTEIN-RELATED"/>
    <property type="match status" value="1"/>
</dbReference>